<reference evidence="3 4" key="1">
    <citation type="submission" date="2015-08" db="EMBL/GenBank/DDBJ databases">
        <authorList>
            <person name="Babu N.S."/>
            <person name="Beckwith C.J."/>
            <person name="Beseler K.G."/>
            <person name="Brison A."/>
            <person name="Carone J.V."/>
            <person name="Caskin T.P."/>
            <person name="Diamond M."/>
            <person name="Durham M.E."/>
            <person name="Foxe J.M."/>
            <person name="Go M."/>
            <person name="Henderson B.A."/>
            <person name="Jones I.B."/>
            <person name="McGettigan J.A."/>
            <person name="Micheletti S.J."/>
            <person name="Nasrallah M.E."/>
            <person name="Ortiz D."/>
            <person name="Piller C.R."/>
            <person name="Privatt S.R."/>
            <person name="Schneider S.L."/>
            <person name="Sharp S."/>
            <person name="Smith T.C."/>
            <person name="Stanton J.D."/>
            <person name="Ullery H.E."/>
            <person name="Wilson R.J."/>
            <person name="Serrano M.G."/>
            <person name="Buck G."/>
            <person name="Lee V."/>
            <person name="Wang Y."/>
            <person name="Carvalho R."/>
            <person name="Voegtly L."/>
            <person name="Shi R."/>
            <person name="Duckworth R."/>
            <person name="Johnson A."/>
            <person name="Loviza R."/>
            <person name="Walstead R."/>
            <person name="Shah Z."/>
            <person name="Kiflezghi M."/>
            <person name="Wade K."/>
            <person name="Ball S.L."/>
            <person name="Bradley K.W."/>
            <person name="Asai D.J."/>
            <person name="Bowman C.A."/>
            <person name="Russell D.A."/>
            <person name="Pope W.H."/>
            <person name="Jacobs-Sera D."/>
            <person name="Hendrix R.W."/>
            <person name="Hatfull G.F."/>
        </authorList>
    </citation>
    <scope>NUCLEOTIDE SEQUENCE [LARGE SCALE GENOMIC DNA]</scope>
    <source>
        <strain evidence="3 4">DSM 27648</strain>
    </source>
</reference>
<gene>
    <name evidence="3" type="ORF">AKJ09_09537</name>
</gene>
<dbReference type="Pfam" id="PF00092">
    <property type="entry name" value="VWA"/>
    <property type="match status" value="1"/>
</dbReference>
<dbReference type="Gene3D" id="3.40.50.410">
    <property type="entry name" value="von Willebrand factor, type A domain"/>
    <property type="match status" value="2"/>
</dbReference>
<evidence type="ECO:0000313" key="4">
    <source>
        <dbReference type="Proteomes" id="UP000064967"/>
    </source>
</evidence>
<dbReference type="SUPFAM" id="SSF53300">
    <property type="entry name" value="vWA-like"/>
    <property type="match status" value="1"/>
</dbReference>
<proteinExistence type="predicted"/>
<evidence type="ECO:0000313" key="3">
    <source>
        <dbReference type="EMBL" id="AKV02874.1"/>
    </source>
</evidence>
<dbReference type="Proteomes" id="UP000064967">
    <property type="component" value="Chromosome"/>
</dbReference>
<accession>A0A0K1QAV9</accession>
<evidence type="ECO:0000259" key="2">
    <source>
        <dbReference type="Pfam" id="PF00092"/>
    </source>
</evidence>
<protein>
    <recommendedName>
        <fullName evidence="2">VWFA domain-containing protein</fullName>
    </recommendedName>
</protein>
<feature type="region of interest" description="Disordered" evidence="1">
    <location>
        <begin position="50"/>
        <end position="100"/>
    </location>
</feature>
<evidence type="ECO:0000256" key="1">
    <source>
        <dbReference type="SAM" id="MobiDB-lite"/>
    </source>
</evidence>
<dbReference type="EMBL" id="CP012333">
    <property type="protein sequence ID" value="AKV02874.1"/>
    <property type="molecule type" value="Genomic_DNA"/>
</dbReference>
<name>A0A0K1QAV9_9BACT</name>
<sequence length="511" mass="51221">MQSFGSVEKEAKELSGSLWISSFRGKSIMAKRFSVLLLAGVLTVAVSSACGSSKDNSFDEGADASTSSGSNSNGPSTGSSGSLGSSGGPSNGTDGGDLGTCAAQTESAKQLPLDILVMLDSSGSMMATTGADGKGPTKWASVKTALNAFLTDPSSAGIGVGLQIFPIVHPGAPATCTSNAQCNVGGVSLGRCFLKACSPANSNDPVVSCDSDADCGGRKCRTTGACMLGPLSTGSSCLVGDPDYGCLIGSCAANTVGYCEGDSCVASDYANVAVNIGALPGNEAALTSKINSLPDPKPNMMTPTGTAMQSGLAYSKQYATDHPGHAVVMVLATDGLPTVCTPLDIPGIANLASMSASGSPSVKTFVIGVFSDDEKATATTNLNAIATSGGTGSAFMVSTGANVTAQFQQALEKIRGQALPCQYEVPKPEAGTADYDKVNVQYTSDNGTASVLGNKKAAGDCDAAGGWYYDVDPASAAPSKIILCPSTCDTMKNSTGTAKVDILLGCKTIVK</sequence>
<dbReference type="PATRIC" id="fig|1391654.3.peg.9662"/>
<keyword evidence="4" id="KW-1185">Reference proteome</keyword>
<feature type="domain" description="VWFA" evidence="2">
    <location>
        <begin position="268"/>
        <end position="405"/>
    </location>
</feature>
<organism evidence="3 4">
    <name type="scientific">Labilithrix luteola</name>
    <dbReference type="NCBI Taxonomy" id="1391654"/>
    <lineage>
        <taxon>Bacteria</taxon>
        <taxon>Pseudomonadati</taxon>
        <taxon>Myxococcota</taxon>
        <taxon>Polyangia</taxon>
        <taxon>Polyangiales</taxon>
        <taxon>Labilitrichaceae</taxon>
        <taxon>Labilithrix</taxon>
    </lineage>
</organism>
<dbReference type="InterPro" id="IPR002035">
    <property type="entry name" value="VWF_A"/>
</dbReference>
<feature type="compositionally biased region" description="Low complexity" evidence="1">
    <location>
        <begin position="65"/>
        <end position="83"/>
    </location>
</feature>
<dbReference type="InterPro" id="IPR036465">
    <property type="entry name" value="vWFA_dom_sf"/>
</dbReference>
<feature type="compositionally biased region" description="Gly residues" evidence="1">
    <location>
        <begin position="84"/>
        <end position="98"/>
    </location>
</feature>
<dbReference type="KEGG" id="llu:AKJ09_09537"/>
<dbReference type="AlphaFoldDB" id="A0A0K1QAV9"/>